<dbReference type="Pfam" id="PF03807">
    <property type="entry name" value="F420_oxidored"/>
    <property type="match status" value="1"/>
</dbReference>
<dbReference type="PANTHER" id="PTHR11645">
    <property type="entry name" value="PYRROLINE-5-CARBOXYLATE REDUCTASE"/>
    <property type="match status" value="1"/>
</dbReference>
<evidence type="ECO:0000256" key="1">
    <source>
        <dbReference type="ARBA" id="ARBA00005525"/>
    </source>
</evidence>
<proteinExistence type="inferred from homology"/>
<dbReference type="Pfam" id="PF14748">
    <property type="entry name" value="P5CR_dimer"/>
    <property type="match status" value="1"/>
</dbReference>
<evidence type="ECO:0000313" key="8">
    <source>
        <dbReference type="EMBL" id="HFB54333.1"/>
    </source>
</evidence>
<feature type="domain" description="Pyrroline-5-carboxylate reductase dimerisation" evidence="7">
    <location>
        <begin position="157"/>
        <end position="262"/>
    </location>
</feature>
<keyword evidence="2 5" id="KW-0521">NADP</keyword>
<dbReference type="InterPro" id="IPR036291">
    <property type="entry name" value="NAD(P)-bd_dom_sf"/>
</dbReference>
<dbReference type="SUPFAM" id="SSF48179">
    <property type="entry name" value="6-phosphogluconate dehydrogenase C-terminal domain-like"/>
    <property type="match status" value="1"/>
</dbReference>
<evidence type="ECO:0000259" key="6">
    <source>
        <dbReference type="Pfam" id="PF03807"/>
    </source>
</evidence>
<dbReference type="UniPathway" id="UPA00098">
    <property type="reaction ID" value="UER00361"/>
</dbReference>
<comment type="caution">
    <text evidence="8">The sequence shown here is derived from an EMBL/GenBank/DDBJ whole genome shotgun (WGS) entry which is preliminary data.</text>
</comment>
<dbReference type="EMBL" id="DRMN01000021">
    <property type="protein sequence ID" value="HFB54333.1"/>
    <property type="molecule type" value="Genomic_DNA"/>
</dbReference>
<comment type="similarity">
    <text evidence="1">Belongs to the pyrroline-5-carboxylate reductase family.</text>
</comment>
<dbReference type="PIRSF" id="PIRSF000193">
    <property type="entry name" value="Pyrrol-5-carb_rd"/>
    <property type="match status" value="1"/>
</dbReference>
<dbReference type="Gene3D" id="3.40.50.720">
    <property type="entry name" value="NAD(P)-binding Rossmann-like Domain"/>
    <property type="match status" value="1"/>
</dbReference>
<feature type="domain" description="Pyrroline-5-carboxylate reductase catalytic N-terminal" evidence="6">
    <location>
        <begin position="1"/>
        <end position="94"/>
    </location>
</feature>
<dbReference type="Proteomes" id="UP000886042">
    <property type="component" value="Unassembled WGS sequence"/>
</dbReference>
<evidence type="ECO:0000256" key="4">
    <source>
        <dbReference type="NCBIfam" id="TIGR00112"/>
    </source>
</evidence>
<dbReference type="HAMAP" id="MF_01925">
    <property type="entry name" value="P5C_reductase"/>
    <property type="match status" value="1"/>
</dbReference>
<dbReference type="Gene3D" id="1.10.3730.10">
    <property type="entry name" value="ProC C-terminal domain-like"/>
    <property type="match status" value="1"/>
</dbReference>
<gene>
    <name evidence="8" type="ORF">ENJ46_00295</name>
</gene>
<evidence type="ECO:0000256" key="5">
    <source>
        <dbReference type="PIRSR" id="PIRSR000193-1"/>
    </source>
</evidence>
<organism evidence="8">
    <name type="scientific">Hellea balneolensis</name>
    <dbReference type="NCBI Taxonomy" id="287478"/>
    <lineage>
        <taxon>Bacteria</taxon>
        <taxon>Pseudomonadati</taxon>
        <taxon>Pseudomonadota</taxon>
        <taxon>Alphaproteobacteria</taxon>
        <taxon>Maricaulales</taxon>
        <taxon>Robiginitomaculaceae</taxon>
        <taxon>Hellea</taxon>
    </lineage>
</organism>
<dbReference type="GO" id="GO:0055129">
    <property type="term" value="P:L-proline biosynthetic process"/>
    <property type="evidence" value="ECO:0007669"/>
    <property type="project" value="UniProtKB-UniPathway"/>
</dbReference>
<dbReference type="InterPro" id="IPR029036">
    <property type="entry name" value="P5CR_dimer"/>
</dbReference>
<dbReference type="AlphaFoldDB" id="A0A7C3G4F4"/>
<feature type="binding site" evidence="5">
    <location>
        <begin position="65"/>
        <end position="68"/>
    </location>
    <ligand>
        <name>NADP(+)</name>
        <dbReference type="ChEBI" id="CHEBI:58349"/>
    </ligand>
</feature>
<dbReference type="InterPro" id="IPR028939">
    <property type="entry name" value="P5C_Rdtase_cat_N"/>
</dbReference>
<evidence type="ECO:0000259" key="7">
    <source>
        <dbReference type="Pfam" id="PF14748"/>
    </source>
</evidence>
<keyword evidence="3 8" id="KW-0560">Oxidoreductase</keyword>
<evidence type="ECO:0000256" key="2">
    <source>
        <dbReference type="ARBA" id="ARBA00022857"/>
    </source>
</evidence>
<accession>A0A7C3G4F4</accession>
<name>A0A7C3G4F4_9PROT</name>
<dbReference type="SUPFAM" id="SSF51735">
    <property type="entry name" value="NAD(P)-binding Rossmann-fold domains"/>
    <property type="match status" value="1"/>
</dbReference>
<protein>
    <recommendedName>
        <fullName evidence="4">Pyrroline-5-carboxylate reductase</fullName>
        <ecNumber evidence="4">1.5.1.2</ecNumber>
    </recommendedName>
</protein>
<sequence length="268" mass="27985">AGHMGGALLNGWLSGRGAGKIDPQDILIIDPSPGEAAKNALELGARFATELTTGAASGLKLCLLAIKPQLFDKIGADLAEALPQDVLIVSIMAGINLDSLNRVFAPRPLVRAMPNTPAAYGQGITAYICSENVSPDQQALAELRLKAGGKVVPLVTERQIDMVTAVSGSGPAYVFYLTETLEAAGKKLGLPDDIARELARQTVIGSGVMLDKSEREASDLRKAVTSPGGTTEAALELLSGEDGLAVLMRRAVKAAYVRSRELGGEKLL</sequence>
<dbReference type="NCBIfam" id="TIGR00112">
    <property type="entry name" value="proC"/>
    <property type="match status" value="1"/>
</dbReference>
<dbReference type="InterPro" id="IPR000304">
    <property type="entry name" value="Pyrroline-COOH_reductase"/>
</dbReference>
<dbReference type="FunFam" id="1.10.3730.10:FF:000001">
    <property type="entry name" value="Pyrroline-5-carboxylate reductase"/>
    <property type="match status" value="1"/>
</dbReference>
<dbReference type="EC" id="1.5.1.2" evidence="4"/>
<reference evidence="8" key="1">
    <citation type="journal article" date="2020" name="mSystems">
        <title>Genome- and Community-Level Interaction Insights into Carbon Utilization and Element Cycling Functions of Hydrothermarchaeota in Hydrothermal Sediment.</title>
        <authorList>
            <person name="Zhou Z."/>
            <person name="Liu Y."/>
            <person name="Xu W."/>
            <person name="Pan J."/>
            <person name="Luo Z.H."/>
            <person name="Li M."/>
        </authorList>
    </citation>
    <scope>NUCLEOTIDE SEQUENCE [LARGE SCALE GENOMIC DNA]</scope>
    <source>
        <strain evidence="8">HyVt-489</strain>
    </source>
</reference>
<dbReference type="PANTHER" id="PTHR11645:SF0">
    <property type="entry name" value="PYRROLINE-5-CARBOXYLATE REDUCTASE 3"/>
    <property type="match status" value="1"/>
</dbReference>
<feature type="non-terminal residue" evidence="8">
    <location>
        <position position="1"/>
    </location>
</feature>
<dbReference type="GO" id="GO:0004735">
    <property type="term" value="F:pyrroline-5-carboxylate reductase activity"/>
    <property type="evidence" value="ECO:0007669"/>
    <property type="project" value="UniProtKB-UniRule"/>
</dbReference>
<evidence type="ECO:0000256" key="3">
    <source>
        <dbReference type="ARBA" id="ARBA00023002"/>
    </source>
</evidence>
<dbReference type="InterPro" id="IPR008927">
    <property type="entry name" value="6-PGluconate_DH-like_C_sf"/>
</dbReference>